<dbReference type="EMBL" id="OMOH01000006">
    <property type="protein sequence ID" value="SPF68696.1"/>
    <property type="molecule type" value="Genomic_DNA"/>
</dbReference>
<keyword evidence="2" id="KW-0812">Transmembrane</keyword>
<dbReference type="OrthoDB" id="3734011at2"/>
<keyword evidence="2" id="KW-0472">Membrane</keyword>
<evidence type="ECO:0000256" key="1">
    <source>
        <dbReference type="ARBA" id="ARBA00022801"/>
    </source>
</evidence>
<dbReference type="RefSeq" id="WP_119715849.1">
    <property type="nucleotide sequence ID" value="NZ_OMOH01000006.1"/>
</dbReference>
<keyword evidence="4" id="KW-1185">Reference proteome</keyword>
<sequence length="222" mass="24034">MKRSTKRILGWSIPLLVVVIIAAYFGWRWLKTRPSQYEQEIPVYPITPTSTAGESASDVPEGCSPNPSEIVGTHIQFDGHTDELTLLSLGLDAEGLPGTPPGDEGYTLAWWNGGPSVGSGQGKVVLTSHTFRYGGALGNDLNEGLLSENDVIRISDDAGKTVCYRFTNALKIFVDDYDPNSNVLYDDYGDPMIVIVVCSDYPANGGDPAARVLYYAELVRAA</sequence>
<dbReference type="Pfam" id="PF04203">
    <property type="entry name" value="Sortase"/>
    <property type="match status" value="1"/>
</dbReference>
<keyword evidence="2" id="KW-1133">Transmembrane helix</keyword>
<dbReference type="CDD" id="cd05829">
    <property type="entry name" value="Sortase_F"/>
    <property type="match status" value="1"/>
</dbReference>
<evidence type="ECO:0000313" key="4">
    <source>
        <dbReference type="Proteomes" id="UP000265962"/>
    </source>
</evidence>
<evidence type="ECO:0000256" key="2">
    <source>
        <dbReference type="SAM" id="Phobius"/>
    </source>
</evidence>
<feature type="transmembrane region" description="Helical" evidence="2">
    <location>
        <begin position="12"/>
        <end position="30"/>
    </location>
</feature>
<dbReference type="Gene3D" id="2.40.260.10">
    <property type="entry name" value="Sortase"/>
    <property type="match status" value="1"/>
</dbReference>
<dbReference type="InterPro" id="IPR005754">
    <property type="entry name" value="Sortase"/>
</dbReference>
<protein>
    <submittedName>
        <fullName evidence="3">Sortase family</fullName>
    </submittedName>
</protein>
<organism evidence="3 4">
    <name type="scientific">Propionibacterium ruminifibrarum</name>
    <dbReference type="NCBI Taxonomy" id="1962131"/>
    <lineage>
        <taxon>Bacteria</taxon>
        <taxon>Bacillati</taxon>
        <taxon>Actinomycetota</taxon>
        <taxon>Actinomycetes</taxon>
        <taxon>Propionibacteriales</taxon>
        <taxon>Propionibacteriaceae</taxon>
        <taxon>Propionibacterium</taxon>
    </lineage>
</organism>
<dbReference type="AlphaFoldDB" id="A0A375I3I6"/>
<accession>A0A375I3I6</accession>
<proteinExistence type="predicted"/>
<name>A0A375I3I6_9ACTN</name>
<gene>
    <name evidence="3" type="ORF">PROPJV5_1670</name>
</gene>
<reference evidence="4" key="1">
    <citation type="submission" date="2018-02" db="EMBL/GenBank/DDBJ databases">
        <authorList>
            <person name="Hornung B."/>
        </authorList>
    </citation>
    <scope>NUCLEOTIDE SEQUENCE [LARGE SCALE GENOMIC DNA]</scope>
</reference>
<evidence type="ECO:0000313" key="3">
    <source>
        <dbReference type="EMBL" id="SPF68696.1"/>
    </source>
</evidence>
<dbReference type="InterPro" id="IPR023365">
    <property type="entry name" value="Sortase_dom-sf"/>
</dbReference>
<dbReference type="GO" id="GO:0016787">
    <property type="term" value="F:hydrolase activity"/>
    <property type="evidence" value="ECO:0007669"/>
    <property type="project" value="UniProtKB-KW"/>
</dbReference>
<dbReference type="InterPro" id="IPR042001">
    <property type="entry name" value="Sortase_F"/>
</dbReference>
<keyword evidence="1" id="KW-0378">Hydrolase</keyword>
<dbReference type="Proteomes" id="UP000265962">
    <property type="component" value="Unassembled WGS sequence"/>
</dbReference>
<dbReference type="SUPFAM" id="SSF63817">
    <property type="entry name" value="Sortase"/>
    <property type="match status" value="1"/>
</dbReference>